<dbReference type="EMBL" id="QWIP01001592">
    <property type="protein sequence ID" value="RMY44899.1"/>
    <property type="molecule type" value="Genomic_DNA"/>
</dbReference>
<keyword evidence="2" id="KW-0472">Membrane</keyword>
<feature type="transmembrane region" description="Helical" evidence="2">
    <location>
        <begin position="315"/>
        <end position="332"/>
    </location>
</feature>
<evidence type="ECO:0000313" key="4">
    <source>
        <dbReference type="Proteomes" id="UP000269276"/>
    </source>
</evidence>
<organism evidence="3 4">
    <name type="scientific">Hortaea werneckii</name>
    <name type="common">Black yeast</name>
    <name type="synonym">Cladosporium werneckii</name>
    <dbReference type="NCBI Taxonomy" id="91943"/>
    <lineage>
        <taxon>Eukaryota</taxon>
        <taxon>Fungi</taxon>
        <taxon>Dikarya</taxon>
        <taxon>Ascomycota</taxon>
        <taxon>Pezizomycotina</taxon>
        <taxon>Dothideomycetes</taxon>
        <taxon>Dothideomycetidae</taxon>
        <taxon>Mycosphaerellales</taxon>
        <taxon>Teratosphaeriaceae</taxon>
        <taxon>Hortaea</taxon>
    </lineage>
</organism>
<gene>
    <name evidence="3" type="ORF">D0863_16137</name>
</gene>
<dbReference type="AlphaFoldDB" id="A0A3M7BYM3"/>
<keyword evidence="2" id="KW-1133">Transmembrane helix</keyword>
<dbReference type="OrthoDB" id="5360701at2759"/>
<dbReference type="Proteomes" id="UP000269276">
    <property type="component" value="Unassembled WGS sequence"/>
</dbReference>
<accession>A0A3M7BYM3</accession>
<proteinExistence type="predicted"/>
<evidence type="ECO:0000313" key="3">
    <source>
        <dbReference type="EMBL" id="RMY44899.1"/>
    </source>
</evidence>
<evidence type="ECO:0000256" key="1">
    <source>
        <dbReference type="SAM" id="MobiDB-lite"/>
    </source>
</evidence>
<evidence type="ECO:0000256" key="2">
    <source>
        <dbReference type="SAM" id="Phobius"/>
    </source>
</evidence>
<comment type="caution">
    <text evidence="3">The sequence shown here is derived from an EMBL/GenBank/DDBJ whole genome shotgun (WGS) entry which is preliminary data.</text>
</comment>
<dbReference type="VEuPathDB" id="FungiDB:BTJ68_08945"/>
<feature type="region of interest" description="Disordered" evidence="1">
    <location>
        <begin position="138"/>
        <end position="166"/>
    </location>
</feature>
<protein>
    <submittedName>
        <fullName evidence="3">Uncharacterized protein</fullName>
    </submittedName>
</protein>
<name>A0A3M7BYM3_HORWE</name>
<feature type="region of interest" description="Disordered" evidence="1">
    <location>
        <begin position="244"/>
        <end position="267"/>
    </location>
</feature>
<feature type="transmembrane region" description="Helical" evidence="2">
    <location>
        <begin position="352"/>
        <end position="371"/>
    </location>
</feature>
<keyword evidence="2" id="KW-0812">Transmembrane</keyword>
<reference evidence="3 4" key="1">
    <citation type="journal article" date="2018" name="BMC Genomics">
        <title>Genomic evidence for intraspecific hybridization in a clonal and extremely halotolerant yeast.</title>
        <authorList>
            <person name="Gostincar C."/>
            <person name="Stajich J.E."/>
            <person name="Zupancic J."/>
            <person name="Zalar P."/>
            <person name="Gunde-Cimerman N."/>
        </authorList>
    </citation>
    <scope>NUCLEOTIDE SEQUENCE [LARGE SCALE GENOMIC DNA]</scope>
    <source>
        <strain evidence="3 4">EXF-2682</strain>
    </source>
</reference>
<sequence>MELRRTAICHECLNLLRRPKRTTQSPLLAPIHHQTNHRPISAKAHNERLRANAKASPKPSGQFTTPVLDSLFLAARTANYTVSSQDLNALHRRILDLSESALQSDAGKLPDEQRLLYVLEQFEALAQTLIDGHTAESLKNASNGTQTNPTDPTAAKTSTSQSEDSMSATSALLGSVNSRSYPAFITKAAVLHLISEKAESLLRHPHVFITPALLKAYVHLQSLLHQPASFPDIFDLYAHKPIPVPSGGSNPDKTKPPITFKPARPTNPSAAIPTPTASLALNTAITTHSLPLSLSIINTTFSTPAYRRSKTLQHLLLPGSLLTVSPLAAYTLSTHFSSWQNTMDPSYATGVAFAGICTYVASVCSIGYVAITTANDQMQRVTWAQGVPLWERWVREEERAALDRVALAWGFEGVERRGEEVGWEWEVLREEVGLRGCVLDRSELMEGME</sequence>